<feature type="domain" description="NAD-glutamate dehydrogenase N-terminal ACT1" evidence="3">
    <location>
        <begin position="67"/>
        <end position="149"/>
    </location>
</feature>
<dbReference type="InterPro" id="IPR028971">
    <property type="entry name" value="NAD-GDH_cat"/>
</dbReference>
<protein>
    <submittedName>
        <fullName evidence="6">Glutamate dehydrogenase</fullName>
    </submittedName>
</protein>
<evidence type="ECO:0000259" key="2">
    <source>
        <dbReference type="Pfam" id="PF21074"/>
    </source>
</evidence>
<evidence type="ECO:0000259" key="3">
    <source>
        <dbReference type="Pfam" id="PF21075"/>
    </source>
</evidence>
<evidence type="ECO:0000259" key="5">
    <source>
        <dbReference type="Pfam" id="PF21077"/>
    </source>
</evidence>
<sequence length="1400" mass="151379">MSVHSGKREGPAAAIPATLESLRTAFFPHTAPGDHAAADTVVREHLDLAARRLPGTDIVHYHSAGRLPVVLIVTDDMPLLVDALSGVVESGEGMITRLLHPVVPVIRDETGTLLDVAADLQEATTESWMRFELAAPMEDSRAEQLQADLAQALTALRNIAADLPATLERVQRVAASLAAASSVPAPWTRQELTDSVDLLGWLRDGNFTFLGYHFQGRGADTADELGAFRTTPVTITLEASTQSLLTVAQAPEFPTSSPGLHPHLITVPEIGDTGAVLGEHRFLGLFTVTALHENVLDIPALSDRVREVITRAGYRLDSHTGRTLLEIVQAYPRPELFALDVDTLHRTAVAVLGAAERKDLLLFLRPADDNRSLSALVYLPRDRYTTAVRTGMQRALLEQFPGTAVDHTVRVTENPLALVHFTLRTRTDAALDVHSDWSVVEEQVRSRLAVVCRSWDDALHDHLRECAGVPASVGVSYTHRLPATYKHDFTAPRAAADIARLEALAAGAVDVALSTRPAGDHTELRFTLYVAGERVSLSDILPILHSLGVEVLDERPYPVTRPDGLSTWIYEFTLRSAGPGDISATVAGEQHSAEPGTLARRFCDAFVAAWSGTAEVDSFNALVASVGLTWTEVALLRAYAKYLRQIGFPYSTKRIAAVLADNPRTCAALIDLFTALFDPAADPSLDSTAIAEQIGGAVEEVVSLEADRILRAYLDLMRATVRTNYYRTGDGVRRSPALALKLEPVVLSQLPQPRPRFEVFVYSPRVEGVHLRFGAVARGGLRWSDRREDFRTEILGLVKAQAVKNAVIVPVGAKGGFVVTRPPAPTGDPVVDREAFRAAAVECYRAFIGALLDVTDNVHPETGATVPPTGVLRRDGDDPYLVVAADKGTATFSDEANAVAAEYGFWLGDAFASGGSVGYDHKAMGITAKGAWESVKRHFREMGLDTQNQDFTVAGVGDMSGDVFGNGMLLSEHIRLVAAFDHRHIFVDPNPDPVTSYRERTRLFALPRSSWDDYDTDRISTGGGVFDRAAKSVPVSAEMREALGLDSTVTRLSPQDLIRAILCAPVDLLWNGGIGTYVKAARETHLEVGDKANDGVRVDAGQVRAKVIGEGGNLGATALGRIEFALAGGRINTDALDNSAGVDCSDHEVNLKILLDGLVSIGRIDPDARNRLLQSMTDDVEKLVLADNVDQNALLGTSRATAAAKLRVHARQIRALEAQRGLDRTLEALPGEDELERRGTQGRGLTSPELATLTAHVKLALKADLLAGDLVDGDAFTDRLLGYFPARLREDYPDAIRTHRLRREIIATVITNEVVDTGGITYVFRLCEDTGASAVDAVRAYTAASAIADLPALISRIRTGTPNAAVSDAMTAEVRRLLDRLSRWLLHHRPQPLAIGAEII</sequence>
<feature type="domain" description="NAD-glutamate dehydrogenase ACT2" evidence="4">
    <location>
        <begin position="362"/>
        <end position="456"/>
    </location>
</feature>
<evidence type="ECO:0000259" key="1">
    <source>
        <dbReference type="Pfam" id="PF05088"/>
    </source>
</evidence>
<dbReference type="Pfam" id="PF21075">
    <property type="entry name" value="GDH_ACT1"/>
    <property type="match status" value="1"/>
</dbReference>
<dbReference type="STRING" id="632772.ROP_29480"/>
<dbReference type="InterPro" id="IPR036291">
    <property type="entry name" value="NAD(P)-bd_dom_sf"/>
</dbReference>
<feature type="domain" description="NAD-specific glutamate dehydrogenase C-terminal" evidence="2">
    <location>
        <begin position="1242"/>
        <end position="1399"/>
    </location>
</feature>
<dbReference type="SUPFAM" id="SSF51735">
    <property type="entry name" value="NAD(P)-binding Rossmann-fold domains"/>
    <property type="match status" value="1"/>
</dbReference>
<feature type="domain" description="NAD-glutamate dehydrogenase catalytic" evidence="1">
    <location>
        <begin position="695"/>
        <end position="1196"/>
    </location>
</feature>
<dbReference type="GO" id="GO:0006538">
    <property type="term" value="P:L-glutamate catabolic process"/>
    <property type="evidence" value="ECO:0007669"/>
    <property type="project" value="InterPro"/>
</dbReference>
<dbReference type="Pfam" id="PF21076">
    <property type="entry name" value="GDH_ACT2"/>
    <property type="match status" value="1"/>
</dbReference>
<dbReference type="InterPro" id="IPR024727">
    <property type="entry name" value="NAD_Glu_DH_N_ACT1"/>
</dbReference>
<dbReference type="Pfam" id="PF21079">
    <property type="entry name" value="GDH_HM2"/>
    <property type="match status" value="1"/>
</dbReference>
<dbReference type="PANTHER" id="PTHR43403">
    <property type="entry name" value="NAD-SPECIFIC GLUTAMATE DEHYDROGENASE"/>
    <property type="match status" value="1"/>
</dbReference>
<dbReference type="InterPro" id="IPR049058">
    <property type="entry name" value="NAD_Glu_DH_HM2"/>
</dbReference>
<dbReference type="Pfam" id="PF21078">
    <property type="entry name" value="GDH_HM3"/>
    <property type="match status" value="1"/>
</dbReference>
<dbReference type="InterPro" id="IPR007780">
    <property type="entry name" value="NAD_Glu_DH_bac"/>
</dbReference>
<proteinExistence type="predicted"/>
<dbReference type="InterPro" id="IPR049064">
    <property type="entry name" value="NAD_Glu_DH_ACT3"/>
</dbReference>
<dbReference type="InterPro" id="IPR049062">
    <property type="entry name" value="NAD_Glu_DH_ACT2"/>
</dbReference>
<evidence type="ECO:0000313" key="7">
    <source>
        <dbReference type="Proteomes" id="UP000002212"/>
    </source>
</evidence>
<name>C1B692_RHOOB</name>
<organism evidence="6 7">
    <name type="scientific">Rhodococcus opacus (strain B4)</name>
    <dbReference type="NCBI Taxonomy" id="632772"/>
    <lineage>
        <taxon>Bacteria</taxon>
        <taxon>Bacillati</taxon>
        <taxon>Actinomycetota</taxon>
        <taxon>Actinomycetes</taxon>
        <taxon>Mycobacteriales</taxon>
        <taxon>Nocardiaceae</taxon>
        <taxon>Rhodococcus</taxon>
    </lineage>
</organism>
<dbReference type="KEGG" id="rop:ROP_29480"/>
<gene>
    <name evidence="6" type="ordered locus">ROP_29480</name>
</gene>
<dbReference type="HOGENOM" id="CLU_003404_1_0_11"/>
<dbReference type="PATRIC" id="fig|632772.20.peg.3083"/>
<dbReference type="Proteomes" id="UP000002212">
    <property type="component" value="Chromosome"/>
</dbReference>
<dbReference type="Pfam" id="PF21073">
    <property type="entry name" value="GDH_HM1"/>
    <property type="match status" value="1"/>
</dbReference>
<dbReference type="InterPro" id="IPR048381">
    <property type="entry name" value="GDH_C"/>
</dbReference>
<dbReference type="InterPro" id="IPR049056">
    <property type="entry name" value="NAD_Glu_DH_HM3"/>
</dbReference>
<dbReference type="InterPro" id="IPR049059">
    <property type="entry name" value="NAD_Glu_DH_HM1"/>
</dbReference>
<reference evidence="6 7" key="1">
    <citation type="submission" date="2009-03" db="EMBL/GenBank/DDBJ databases">
        <title>Comparison of the complete genome sequences of Rhodococcus erythropolis PR4 and Rhodococcus opacus B4.</title>
        <authorList>
            <person name="Takarada H."/>
            <person name="Sekine M."/>
            <person name="Hosoyama A."/>
            <person name="Yamada R."/>
            <person name="Fujisawa T."/>
            <person name="Omata S."/>
            <person name="Shimizu A."/>
            <person name="Tsukatani N."/>
            <person name="Tanikawa S."/>
            <person name="Fujita N."/>
            <person name="Harayama S."/>
        </authorList>
    </citation>
    <scope>NUCLEOTIDE SEQUENCE [LARGE SCALE GENOMIC DNA]</scope>
    <source>
        <strain evidence="6 7">B4</strain>
    </source>
</reference>
<dbReference type="GO" id="GO:0004352">
    <property type="term" value="F:glutamate dehydrogenase (NAD+) activity"/>
    <property type="evidence" value="ECO:0007669"/>
    <property type="project" value="InterPro"/>
</dbReference>
<evidence type="ECO:0000259" key="4">
    <source>
        <dbReference type="Pfam" id="PF21076"/>
    </source>
</evidence>
<dbReference type="SUPFAM" id="SSF53223">
    <property type="entry name" value="Aminoacid dehydrogenase-like, N-terminal domain"/>
    <property type="match status" value="1"/>
</dbReference>
<evidence type="ECO:0000313" key="6">
    <source>
        <dbReference type="EMBL" id="BAH51195.1"/>
    </source>
</evidence>
<dbReference type="Pfam" id="PF21077">
    <property type="entry name" value="GDH_ACT3"/>
    <property type="match status" value="1"/>
</dbReference>
<dbReference type="Gene3D" id="3.40.50.720">
    <property type="entry name" value="NAD(P)-binding Rossmann-like Domain"/>
    <property type="match status" value="1"/>
</dbReference>
<dbReference type="EMBL" id="AP011115">
    <property type="protein sequence ID" value="BAH51195.1"/>
    <property type="molecule type" value="Genomic_DNA"/>
</dbReference>
<feature type="domain" description="NAD-glutamate dehydrogenase ACT3" evidence="5">
    <location>
        <begin position="518"/>
        <end position="582"/>
    </location>
</feature>
<dbReference type="InterPro" id="IPR046346">
    <property type="entry name" value="Aminoacid_DH-like_N_sf"/>
</dbReference>
<dbReference type="PANTHER" id="PTHR43403:SF1">
    <property type="entry name" value="NAD-SPECIFIC GLUTAMATE DEHYDROGENASE"/>
    <property type="match status" value="1"/>
</dbReference>
<dbReference type="Pfam" id="PF21074">
    <property type="entry name" value="GDH_C"/>
    <property type="match status" value="1"/>
</dbReference>
<accession>C1B692</accession>
<dbReference type="GO" id="GO:0004069">
    <property type="term" value="F:L-aspartate:2-oxoglutarate aminotransferase activity"/>
    <property type="evidence" value="ECO:0007669"/>
    <property type="project" value="InterPro"/>
</dbReference>
<dbReference type="Pfam" id="PF05088">
    <property type="entry name" value="Bac_GDH_CD"/>
    <property type="match status" value="1"/>
</dbReference>